<sequence length="58" mass="6471">MAIFSWTTKSQTTVYTKKASRKKLAGNAAYKLIPEQTSTENVPPAEVVENSGTKQRKR</sequence>
<evidence type="ECO:0000313" key="2">
    <source>
        <dbReference type="EMBL" id="MDX8478742.1"/>
    </source>
</evidence>
<organism evidence="2 3">
    <name type="scientific">Mesorhizobium album</name>
    <dbReference type="NCBI Taxonomy" id="3072314"/>
    <lineage>
        <taxon>Bacteria</taxon>
        <taxon>Pseudomonadati</taxon>
        <taxon>Pseudomonadota</taxon>
        <taxon>Alphaproteobacteria</taxon>
        <taxon>Hyphomicrobiales</taxon>
        <taxon>Phyllobacteriaceae</taxon>
        <taxon>Mesorhizobium</taxon>
    </lineage>
</organism>
<proteinExistence type="predicted"/>
<dbReference type="EMBL" id="JAVIIW010000008">
    <property type="protein sequence ID" value="MDX8478742.1"/>
    <property type="molecule type" value="Genomic_DNA"/>
</dbReference>
<accession>A0ABU4XVL5</accession>
<name>A0ABU4XVL5_9HYPH</name>
<dbReference type="Proteomes" id="UP001287059">
    <property type="component" value="Unassembled WGS sequence"/>
</dbReference>
<feature type="region of interest" description="Disordered" evidence="1">
    <location>
        <begin position="35"/>
        <end position="58"/>
    </location>
</feature>
<reference evidence="2 3" key="1">
    <citation type="submission" date="2023-08" db="EMBL/GenBank/DDBJ databases">
        <title>Implementing the SeqCode for naming new Mesorhizobium species isolated from Vachellia karroo root nodules.</title>
        <authorList>
            <person name="Van Lill M."/>
        </authorList>
    </citation>
    <scope>NUCLEOTIDE SEQUENCE [LARGE SCALE GENOMIC DNA]</scope>
    <source>
        <strain evidence="2 3">VK24D</strain>
    </source>
</reference>
<evidence type="ECO:0000313" key="3">
    <source>
        <dbReference type="Proteomes" id="UP001287059"/>
    </source>
</evidence>
<comment type="caution">
    <text evidence="2">The sequence shown here is derived from an EMBL/GenBank/DDBJ whole genome shotgun (WGS) entry which is preliminary data.</text>
</comment>
<keyword evidence="3" id="KW-1185">Reference proteome</keyword>
<dbReference type="RefSeq" id="WP_320287120.1">
    <property type="nucleotide sequence ID" value="NZ_JAVIIW010000008.1"/>
</dbReference>
<gene>
    <name evidence="2" type="ORF">RFN28_09650</name>
</gene>
<protein>
    <submittedName>
        <fullName evidence="2">Uncharacterized protein</fullName>
    </submittedName>
</protein>
<evidence type="ECO:0000256" key="1">
    <source>
        <dbReference type="SAM" id="MobiDB-lite"/>
    </source>
</evidence>